<dbReference type="SMART" id="SM00034">
    <property type="entry name" value="CLECT"/>
    <property type="match status" value="1"/>
</dbReference>
<proteinExistence type="predicted"/>
<dbReference type="PROSITE" id="PS50041">
    <property type="entry name" value="C_TYPE_LECTIN_2"/>
    <property type="match status" value="1"/>
</dbReference>
<feature type="domain" description="C-type lectin" evidence="2">
    <location>
        <begin position="37"/>
        <end position="143"/>
    </location>
</feature>
<organism evidence="3 4">
    <name type="scientific">Uliginosibacterium silvisoli</name>
    <dbReference type="NCBI Taxonomy" id="3114758"/>
    <lineage>
        <taxon>Bacteria</taxon>
        <taxon>Pseudomonadati</taxon>
        <taxon>Pseudomonadota</taxon>
        <taxon>Betaproteobacteria</taxon>
        <taxon>Rhodocyclales</taxon>
        <taxon>Zoogloeaceae</taxon>
        <taxon>Uliginosibacterium</taxon>
    </lineage>
</organism>
<name>A0ABU6K205_9RHOO</name>
<dbReference type="InterPro" id="IPR001304">
    <property type="entry name" value="C-type_lectin-like"/>
</dbReference>
<reference evidence="3 4" key="1">
    <citation type="submission" date="2024-01" db="EMBL/GenBank/DDBJ databases">
        <title>Uliginosibacterium soil sp. nov.</title>
        <authorList>
            <person name="Lv Y."/>
        </authorList>
    </citation>
    <scope>NUCLEOTIDE SEQUENCE [LARGE SCALE GENOMIC DNA]</scope>
    <source>
        <strain evidence="3 4">H3</strain>
    </source>
</reference>
<dbReference type="InterPro" id="IPR050111">
    <property type="entry name" value="C-type_lectin/snaclec_domain"/>
</dbReference>
<dbReference type="SUPFAM" id="SSF56436">
    <property type="entry name" value="C-type lectin-like"/>
    <property type="match status" value="1"/>
</dbReference>
<dbReference type="RefSeq" id="WP_327598057.1">
    <property type="nucleotide sequence ID" value="NZ_JAYXHS010000001.1"/>
</dbReference>
<protein>
    <submittedName>
        <fullName evidence="3">Lectin-like protein</fullName>
    </submittedName>
</protein>
<evidence type="ECO:0000256" key="1">
    <source>
        <dbReference type="SAM" id="SignalP"/>
    </source>
</evidence>
<evidence type="ECO:0000313" key="4">
    <source>
        <dbReference type="Proteomes" id="UP001331561"/>
    </source>
</evidence>
<dbReference type="EMBL" id="JAYXHS010000001">
    <property type="protein sequence ID" value="MEC5385093.1"/>
    <property type="molecule type" value="Genomic_DNA"/>
</dbReference>
<dbReference type="NCBIfam" id="TIGR02595">
    <property type="entry name" value="PEP_CTERM"/>
    <property type="match status" value="1"/>
</dbReference>
<dbReference type="Pfam" id="PF07589">
    <property type="entry name" value="PEP-CTERM"/>
    <property type="match status" value="1"/>
</dbReference>
<dbReference type="Proteomes" id="UP001331561">
    <property type="component" value="Unassembled WGS sequence"/>
</dbReference>
<gene>
    <name evidence="3" type="ORF">VVD49_05120</name>
</gene>
<dbReference type="InterPro" id="IPR016186">
    <property type="entry name" value="C-type_lectin-like/link_sf"/>
</dbReference>
<comment type="caution">
    <text evidence="3">The sequence shown here is derived from an EMBL/GenBank/DDBJ whole genome shotgun (WGS) entry which is preliminary data.</text>
</comment>
<sequence length="193" mass="20364">MRITTCWALLGSLLFAGAASAIPIQWTAASGGNDHWYEAVSANSINWTDSKAAAEAAGGYLATVTSAAENAFIAGLVPDYGADAERPYWLGAFQPPGSAANVGWQWVTGEAWSYTNWAPGEPTNTNENALAFAYFATGDAWNNAPTGHTGYGAFAGYVVEYVREDRTDVPEPASLALVALGLAGLGWSRHKRV</sequence>
<dbReference type="PANTHER" id="PTHR22803">
    <property type="entry name" value="MANNOSE, PHOSPHOLIPASE, LECTIN RECEPTOR RELATED"/>
    <property type="match status" value="1"/>
</dbReference>
<keyword evidence="4" id="KW-1185">Reference proteome</keyword>
<feature type="chain" id="PRO_5045883816" evidence="1">
    <location>
        <begin position="22"/>
        <end position="193"/>
    </location>
</feature>
<dbReference type="Gene3D" id="3.10.100.10">
    <property type="entry name" value="Mannose-Binding Protein A, subunit A"/>
    <property type="match status" value="1"/>
</dbReference>
<feature type="signal peptide" evidence="1">
    <location>
        <begin position="1"/>
        <end position="21"/>
    </location>
</feature>
<dbReference type="Pfam" id="PF00059">
    <property type="entry name" value="Lectin_C"/>
    <property type="match status" value="1"/>
</dbReference>
<dbReference type="InterPro" id="IPR016187">
    <property type="entry name" value="CTDL_fold"/>
</dbReference>
<evidence type="ECO:0000313" key="3">
    <source>
        <dbReference type="EMBL" id="MEC5385093.1"/>
    </source>
</evidence>
<dbReference type="InterPro" id="IPR013424">
    <property type="entry name" value="Ice-binding_C"/>
</dbReference>
<evidence type="ECO:0000259" key="2">
    <source>
        <dbReference type="PROSITE" id="PS50041"/>
    </source>
</evidence>
<keyword evidence="1" id="KW-0732">Signal</keyword>
<accession>A0ABU6K205</accession>